<keyword evidence="2" id="KW-1185">Reference proteome</keyword>
<comment type="caution">
    <text evidence="1">The sequence shown here is derived from an EMBL/GenBank/DDBJ whole genome shotgun (WGS) entry which is preliminary data.</text>
</comment>
<organism evidence="1 2">
    <name type="scientific">Arabidopsis suecica</name>
    <name type="common">Swedish thale-cress</name>
    <name type="synonym">Cardaminopsis suecica</name>
    <dbReference type="NCBI Taxonomy" id="45249"/>
    <lineage>
        <taxon>Eukaryota</taxon>
        <taxon>Viridiplantae</taxon>
        <taxon>Streptophyta</taxon>
        <taxon>Embryophyta</taxon>
        <taxon>Tracheophyta</taxon>
        <taxon>Spermatophyta</taxon>
        <taxon>Magnoliopsida</taxon>
        <taxon>eudicotyledons</taxon>
        <taxon>Gunneridae</taxon>
        <taxon>Pentapetalae</taxon>
        <taxon>rosids</taxon>
        <taxon>malvids</taxon>
        <taxon>Brassicales</taxon>
        <taxon>Brassicaceae</taxon>
        <taxon>Camelineae</taxon>
        <taxon>Arabidopsis</taxon>
    </lineage>
</organism>
<dbReference type="AlphaFoldDB" id="A0A8T2B539"/>
<reference evidence="1 2" key="1">
    <citation type="submission" date="2020-12" db="EMBL/GenBank/DDBJ databases">
        <title>Concerted genomic and epigenomic changes stabilize Arabidopsis allopolyploids.</title>
        <authorList>
            <person name="Chen Z."/>
        </authorList>
    </citation>
    <scope>NUCLEOTIDE SEQUENCE [LARGE SCALE GENOMIC DNA]</scope>
    <source>
        <strain evidence="1">As9502</strain>
        <tissue evidence="1">Leaf</tissue>
    </source>
</reference>
<proteinExistence type="predicted"/>
<name>A0A8T2B539_ARASU</name>
<accession>A0A8T2B539</accession>
<dbReference type="EMBL" id="JAEFBJ010000008">
    <property type="protein sequence ID" value="KAG7582128.1"/>
    <property type="molecule type" value="Genomic_DNA"/>
</dbReference>
<evidence type="ECO:0000313" key="2">
    <source>
        <dbReference type="Proteomes" id="UP000694251"/>
    </source>
</evidence>
<dbReference type="Proteomes" id="UP000694251">
    <property type="component" value="Chromosome 8"/>
</dbReference>
<gene>
    <name evidence="1" type="ORF">ISN44_As08g017440</name>
</gene>
<protein>
    <submittedName>
        <fullName evidence="1">Uncharacterized protein</fullName>
    </submittedName>
</protein>
<sequence length="96" mass="10697">MRRSCDKKFTELKKHIDDGLEKNLAEVKKITEMNAERQISVSEEQASAGVYLARALAFNGFVYGMNIFKSNATILEAKVPKNLGSIEGDAFVNMLI</sequence>
<evidence type="ECO:0000313" key="1">
    <source>
        <dbReference type="EMBL" id="KAG7582128.1"/>
    </source>
</evidence>